<evidence type="ECO:0000313" key="1">
    <source>
        <dbReference type="EMBL" id="EIC02372.1"/>
    </source>
</evidence>
<dbReference type="EMBL" id="AGRW01000040">
    <property type="protein sequence ID" value="EIC02372.1"/>
    <property type="molecule type" value="Genomic_DNA"/>
</dbReference>
<dbReference type="Gene3D" id="1.10.30.50">
    <property type="match status" value="1"/>
</dbReference>
<dbReference type="AlphaFoldDB" id="H7EJ58"/>
<reference evidence="1 2" key="1">
    <citation type="submission" date="2011-09" db="EMBL/GenBank/DDBJ databases">
        <title>The draft genome of Treponema saccharophilum DSM 2985.</title>
        <authorList>
            <consortium name="US DOE Joint Genome Institute (JGI-PGF)"/>
            <person name="Lucas S."/>
            <person name="Copeland A."/>
            <person name="Lapidus A."/>
            <person name="Glavina del Rio T."/>
            <person name="Dalin E."/>
            <person name="Tice H."/>
            <person name="Bruce D."/>
            <person name="Goodwin L."/>
            <person name="Pitluck S."/>
            <person name="Peters L."/>
            <person name="Kyrpides N."/>
            <person name="Mavromatis K."/>
            <person name="Ivanova N."/>
            <person name="Markowitz V."/>
            <person name="Cheng J.-F."/>
            <person name="Hugenholtz P."/>
            <person name="Woyke T."/>
            <person name="Wu D."/>
            <person name="Gronow S."/>
            <person name="Wellnitz S."/>
            <person name="Brambilla E."/>
            <person name="Klenk H.-P."/>
            <person name="Eisen J.A."/>
        </authorList>
    </citation>
    <scope>NUCLEOTIDE SEQUENCE [LARGE SCALE GENOMIC DNA]</scope>
    <source>
        <strain evidence="1 2">DSM 2985</strain>
    </source>
</reference>
<evidence type="ECO:0000313" key="2">
    <source>
        <dbReference type="Proteomes" id="UP000003571"/>
    </source>
</evidence>
<proteinExistence type="predicted"/>
<keyword evidence="2" id="KW-1185">Reference proteome</keyword>
<protein>
    <recommendedName>
        <fullName evidence="3">HNH endonuclease</fullName>
    </recommendedName>
</protein>
<organism evidence="1 2">
    <name type="scientific">Treponema saccharophilum DSM 2985</name>
    <dbReference type="NCBI Taxonomy" id="907348"/>
    <lineage>
        <taxon>Bacteria</taxon>
        <taxon>Pseudomonadati</taxon>
        <taxon>Spirochaetota</taxon>
        <taxon>Spirochaetia</taxon>
        <taxon>Spirochaetales</taxon>
        <taxon>Treponemataceae</taxon>
        <taxon>Treponema</taxon>
    </lineage>
</organism>
<dbReference type="InterPro" id="IPR003615">
    <property type="entry name" value="HNH_nuc"/>
</dbReference>
<name>H7EJ58_9SPIR</name>
<evidence type="ECO:0008006" key="3">
    <source>
        <dbReference type="Google" id="ProtNLM"/>
    </source>
</evidence>
<dbReference type="STRING" id="907348.TresaDRAFT_1819"/>
<comment type="caution">
    <text evidence="1">The sequence shown here is derived from an EMBL/GenBank/DDBJ whole genome shotgun (WGS) entry which is preliminary data.</text>
</comment>
<dbReference type="eggNOG" id="ENOG502ZQIQ">
    <property type="taxonomic scope" value="Bacteria"/>
</dbReference>
<dbReference type="CDD" id="cd00085">
    <property type="entry name" value="HNHc"/>
    <property type="match status" value="1"/>
</dbReference>
<sequence>MSHIDILLEALDKITHNQKDSAVKLITTNYKHVFQEYESRNMSYYEKLKIFIRDGFIDRYTGKKLLFPNVLRILSFELGDVFPYHPNWKMSDCHIAYWEMFPTYDHIVPIARGGKDESSNIVTTSQMMNSSKSGFLLEETGLKIVPGGNISDWDGMISWYINYMSKNYNNISLGDTSFKAWDKALRKCVEEKIIT</sequence>
<dbReference type="Proteomes" id="UP000003571">
    <property type="component" value="Unassembled WGS sequence"/>
</dbReference>
<gene>
    <name evidence="1" type="ORF">TresaDRAFT_1819</name>
</gene>
<accession>H7EJ58</accession>